<protein>
    <submittedName>
        <fullName evidence="2">Thioredoxin family protein</fullName>
    </submittedName>
</protein>
<feature type="domain" description="Thioredoxin" evidence="1">
    <location>
        <begin position="22"/>
        <end position="102"/>
    </location>
</feature>
<evidence type="ECO:0000259" key="1">
    <source>
        <dbReference type="Pfam" id="PF00085"/>
    </source>
</evidence>
<dbReference type="Proteomes" id="UP000583127">
    <property type="component" value="Unassembled WGS sequence"/>
</dbReference>
<dbReference type="InterPro" id="IPR013766">
    <property type="entry name" value="Thioredoxin_domain"/>
</dbReference>
<evidence type="ECO:0000313" key="2">
    <source>
        <dbReference type="EMBL" id="NML35434.1"/>
    </source>
</evidence>
<dbReference type="CDD" id="cd02947">
    <property type="entry name" value="TRX_family"/>
    <property type="match status" value="1"/>
</dbReference>
<sequence length="106" mass="11224">MTIATAYSPQAPTRTELDALPGLTVVEFGANWCGICQGAQASIAKALAPHAGLRHLKVEDGPGRPLGRSFKVKLWPTLVLMRDGAEVARVVRPASAEDIEDAFASL</sequence>
<accession>A0A7Y0FGV9</accession>
<proteinExistence type="predicted"/>
<dbReference type="SUPFAM" id="SSF52833">
    <property type="entry name" value="Thioredoxin-like"/>
    <property type="match status" value="1"/>
</dbReference>
<name>A0A7Y0FGV9_9BURK</name>
<keyword evidence="3" id="KW-1185">Reference proteome</keyword>
<gene>
    <name evidence="2" type="ORF">HHL14_32010</name>
</gene>
<dbReference type="AlphaFoldDB" id="A0A7Y0FGV9"/>
<organism evidence="2 3">
    <name type="scientific">Paraburkholderia antibiotica</name>
    <dbReference type="NCBI Taxonomy" id="2728839"/>
    <lineage>
        <taxon>Bacteria</taxon>
        <taxon>Pseudomonadati</taxon>
        <taxon>Pseudomonadota</taxon>
        <taxon>Betaproteobacteria</taxon>
        <taxon>Burkholderiales</taxon>
        <taxon>Burkholderiaceae</taxon>
        <taxon>Paraburkholderia</taxon>
    </lineage>
</organism>
<dbReference type="InterPro" id="IPR036249">
    <property type="entry name" value="Thioredoxin-like_sf"/>
</dbReference>
<dbReference type="Gene3D" id="3.40.30.10">
    <property type="entry name" value="Glutaredoxin"/>
    <property type="match status" value="1"/>
</dbReference>
<reference evidence="2 3" key="1">
    <citation type="submission" date="2020-04" db="EMBL/GenBank/DDBJ databases">
        <title>Paraburkholderia sp. G-4-1-8 isolated from soil.</title>
        <authorList>
            <person name="Dahal R.H."/>
        </authorList>
    </citation>
    <scope>NUCLEOTIDE SEQUENCE [LARGE SCALE GENOMIC DNA]</scope>
    <source>
        <strain evidence="2 3">G-4-1-8</strain>
    </source>
</reference>
<dbReference type="RefSeq" id="WP_169501611.1">
    <property type="nucleotide sequence ID" value="NZ_JABBFZ010000040.1"/>
</dbReference>
<dbReference type="EMBL" id="JABBFZ010000040">
    <property type="protein sequence ID" value="NML35434.1"/>
    <property type="molecule type" value="Genomic_DNA"/>
</dbReference>
<comment type="caution">
    <text evidence="2">The sequence shown here is derived from an EMBL/GenBank/DDBJ whole genome shotgun (WGS) entry which is preliminary data.</text>
</comment>
<dbReference type="Pfam" id="PF00085">
    <property type="entry name" value="Thioredoxin"/>
    <property type="match status" value="1"/>
</dbReference>
<evidence type="ECO:0000313" key="3">
    <source>
        <dbReference type="Proteomes" id="UP000583127"/>
    </source>
</evidence>